<organism evidence="1 2">
    <name type="scientific">Streptomyces xinghaiensis</name>
    <dbReference type="NCBI Taxonomy" id="1038928"/>
    <lineage>
        <taxon>Bacteria</taxon>
        <taxon>Bacillati</taxon>
        <taxon>Actinomycetota</taxon>
        <taxon>Actinomycetes</taxon>
        <taxon>Kitasatosporales</taxon>
        <taxon>Streptomycetaceae</taxon>
        <taxon>Streptomyces</taxon>
    </lineage>
</organism>
<protein>
    <submittedName>
        <fullName evidence="1">Uncharacterized protein</fullName>
    </submittedName>
</protein>
<dbReference type="RefSeq" id="WP_043469267.1">
    <property type="nucleotide sequence ID" value="NZ_JNAD02000013.1"/>
</dbReference>
<comment type="caution">
    <text evidence="1">The sequence shown here is derived from an EMBL/GenBank/DDBJ whole genome shotgun (WGS) entry which is preliminary data.</text>
</comment>
<dbReference type="AlphaFoldDB" id="A0A3R7F7U6"/>
<gene>
    <name evidence="1" type="ORF">SFRA_024260</name>
</gene>
<proteinExistence type="predicted"/>
<evidence type="ECO:0000313" key="1">
    <source>
        <dbReference type="EMBL" id="RKM92516.1"/>
    </source>
</evidence>
<keyword evidence="2" id="KW-1185">Reference proteome</keyword>
<sequence length="206" mass="22788">MTNARIIECTDPIELYRQYDGQFEAQPAYIELDLREGTLLADYNGEIGNAVPFSVYYGFERRYGIPVLTADAANRVMREIAPMAARILADWEEVWDGQNMVARLGKDAIAAEDDIETLLGTGSPEDQRFSDEDKVSQWDIGGATNGCEVAEYGITADTSDERLDAIEREILADLASCDDSQVAVCHGLEDYLRGLRDGLCQDADDS</sequence>
<reference evidence="1 2" key="1">
    <citation type="journal article" date="2014" name="Genome Announc.">
        <title>Draft Genome Sequence of Streptomyces fradiae ATCC 19609, a Strain Highly Sensitive to Antibiotics.</title>
        <authorList>
            <person name="Bekker O.B."/>
            <person name="Klimina K.M."/>
            <person name="Vatlin A.A."/>
            <person name="Zakharevich N.V."/>
            <person name="Kasianov A.S."/>
            <person name="Danilenko V.N."/>
        </authorList>
    </citation>
    <scope>NUCLEOTIDE SEQUENCE [LARGE SCALE GENOMIC DNA]</scope>
    <source>
        <strain evidence="1 2">ATCC 19609</strain>
    </source>
</reference>
<accession>A0A3R7F7U6</accession>
<dbReference type="OrthoDB" id="3259824at2"/>
<name>A0A3R7F7U6_9ACTN</name>
<dbReference type="Proteomes" id="UP000028058">
    <property type="component" value="Unassembled WGS sequence"/>
</dbReference>
<evidence type="ECO:0000313" key="2">
    <source>
        <dbReference type="Proteomes" id="UP000028058"/>
    </source>
</evidence>
<dbReference type="EMBL" id="JNAD02000013">
    <property type="protein sequence ID" value="RKM92516.1"/>
    <property type="molecule type" value="Genomic_DNA"/>
</dbReference>